<dbReference type="InterPro" id="IPR021145">
    <property type="entry name" value="Portal_protein_SPP1_Gp6-like"/>
</dbReference>
<sequence>MYPAEPTETEKMLDFIKPKYETMPEYIDRLIREHTVDLDDLSLGEKYYNHHPDILSEEAPKDATGTVDPLKPDNRLFVPYHRILVDQKVGYAIGNPVTIYHESDKITELIHDTLTDDFDDRLIDILTAASNKGIEWLHVYVDEEGMLSTMRVPVEQSIPIYKNKERTELVEFIRVYMHEGVKRVEHWTPEDVTYYMYHEGQLVFDFYNGEENPTTHLDNYSWGRIPFIPFKNNTEETSDVLAIKTLEDAYNRRLSDLQNTFDESVESVDVLTNYESEDLSDYKRKKRYYKAIKVDDEGGIDTLTHEIPVDSSERYLNMLHEKIIFAAQAVDFDNDKFGNSPSGIALKFLYSNLDLKVRKLVRKTQVALRELMWFIYEHHNIQGDYKDVSIEFKFNRMTNELEQTQIASMSQTLLSEETLVSNHPWVIDPTAELERIHLNGVDVNAEGNI</sequence>
<reference evidence="1 2" key="1">
    <citation type="submission" date="2018-06" db="EMBL/GenBank/DDBJ databases">
        <authorList>
            <consortium name="Pathogen Informatics"/>
            <person name="Doyle S."/>
        </authorList>
    </citation>
    <scope>NUCLEOTIDE SEQUENCE [LARGE SCALE GENOMIC DNA]</scope>
    <source>
        <strain evidence="1 2">NCTC13832</strain>
    </source>
</reference>
<gene>
    <name evidence="1" type="ORF">NCTC13832_00712</name>
</gene>
<dbReference type="OrthoDB" id="1697867at2"/>
<evidence type="ECO:0000313" key="1">
    <source>
        <dbReference type="EMBL" id="SUM57047.1"/>
    </source>
</evidence>
<dbReference type="Proteomes" id="UP000254100">
    <property type="component" value="Unassembled WGS sequence"/>
</dbReference>
<accession>A0A380GU26</accession>
<evidence type="ECO:0000313" key="2">
    <source>
        <dbReference type="Proteomes" id="UP000254100"/>
    </source>
</evidence>
<dbReference type="RefSeq" id="WP_044359053.1">
    <property type="nucleotide sequence ID" value="NZ_JXWY01000013.1"/>
</dbReference>
<dbReference type="AlphaFoldDB" id="A0A380GU26"/>
<proteinExistence type="predicted"/>
<dbReference type="EMBL" id="UHDT01000001">
    <property type="protein sequence ID" value="SUM57047.1"/>
    <property type="molecule type" value="Genomic_DNA"/>
</dbReference>
<dbReference type="NCBIfam" id="TIGR01538">
    <property type="entry name" value="portal_SPP1"/>
    <property type="match status" value="1"/>
</dbReference>
<protein>
    <submittedName>
        <fullName evidence="1">SPP1 family phage portal protein</fullName>
    </submittedName>
</protein>
<dbReference type="InterPro" id="IPR006428">
    <property type="entry name" value="Portal_SPP1-type"/>
</dbReference>
<name>A0A380GU26_9STAP</name>
<dbReference type="Pfam" id="PF05133">
    <property type="entry name" value="SPP1_portal"/>
    <property type="match status" value="1"/>
</dbReference>
<organism evidence="1 2">
    <name type="scientific">Staphylococcus microti</name>
    <dbReference type="NCBI Taxonomy" id="569857"/>
    <lineage>
        <taxon>Bacteria</taxon>
        <taxon>Bacillati</taxon>
        <taxon>Bacillota</taxon>
        <taxon>Bacilli</taxon>
        <taxon>Bacillales</taxon>
        <taxon>Staphylococcaceae</taxon>
        <taxon>Staphylococcus</taxon>
    </lineage>
</organism>